<feature type="transmembrane region" description="Helical" evidence="5">
    <location>
        <begin position="49"/>
        <end position="70"/>
    </location>
</feature>
<accession>A0ABZ2YGM7</accession>
<dbReference type="Gene3D" id="1.10.3720.10">
    <property type="entry name" value="MetI-like"/>
    <property type="match status" value="1"/>
</dbReference>
<name>A0ABZ2YGM7_9BACT</name>
<evidence type="ECO:0000256" key="4">
    <source>
        <dbReference type="ARBA" id="ARBA00023136"/>
    </source>
</evidence>
<evidence type="ECO:0000313" key="7">
    <source>
        <dbReference type="Proteomes" id="UP001461341"/>
    </source>
</evidence>
<proteinExistence type="predicted"/>
<keyword evidence="4 5" id="KW-0472">Membrane</keyword>
<reference evidence="6 7" key="1">
    <citation type="submission" date="2023-03" db="EMBL/GenBank/DDBJ databases">
        <title>Novel Species.</title>
        <authorList>
            <person name="Ma S."/>
        </authorList>
    </citation>
    <scope>NUCLEOTIDE SEQUENCE [LARGE SCALE GENOMIC DNA]</scope>
    <source>
        <strain evidence="6 7">B11</strain>
    </source>
</reference>
<dbReference type="RefSeq" id="WP_369019255.1">
    <property type="nucleotide sequence ID" value="NZ_CP121689.1"/>
</dbReference>
<evidence type="ECO:0000256" key="5">
    <source>
        <dbReference type="SAM" id="Phobius"/>
    </source>
</evidence>
<dbReference type="SUPFAM" id="SSF161098">
    <property type="entry name" value="MetI-like"/>
    <property type="match status" value="1"/>
</dbReference>
<sequence length="95" mass="10896">MIPKFFPFIDFKPSLLGWLHLFGKTAPGEAKYQVMKILGEDGLYLKNSLIVALCSSLITLVLGVMAGYALTRFQYRRWKNEDIAFLFCRKECSLL</sequence>
<evidence type="ECO:0000256" key="1">
    <source>
        <dbReference type="ARBA" id="ARBA00004141"/>
    </source>
</evidence>
<dbReference type="Proteomes" id="UP001461341">
    <property type="component" value="Chromosome"/>
</dbReference>
<gene>
    <name evidence="6" type="ORF">QBE54_05080</name>
</gene>
<evidence type="ECO:0000256" key="2">
    <source>
        <dbReference type="ARBA" id="ARBA00022692"/>
    </source>
</evidence>
<dbReference type="EMBL" id="CP121689">
    <property type="protein sequence ID" value="WZL77089.1"/>
    <property type="molecule type" value="Genomic_DNA"/>
</dbReference>
<keyword evidence="3 5" id="KW-1133">Transmembrane helix</keyword>
<keyword evidence="2 5" id="KW-0812">Transmembrane</keyword>
<protein>
    <recommendedName>
        <fullName evidence="8">ABC transmembrane type-1 domain-containing protein</fullName>
    </recommendedName>
</protein>
<evidence type="ECO:0000256" key="3">
    <source>
        <dbReference type="ARBA" id="ARBA00022989"/>
    </source>
</evidence>
<organism evidence="6 7">
    <name type="scientific">Thermatribacter velox</name>
    <dbReference type="NCBI Taxonomy" id="3039681"/>
    <lineage>
        <taxon>Bacteria</taxon>
        <taxon>Pseudomonadati</taxon>
        <taxon>Atribacterota</taxon>
        <taxon>Atribacteria</taxon>
        <taxon>Atribacterales</taxon>
        <taxon>Thermatribacteraceae</taxon>
        <taxon>Thermatribacter</taxon>
    </lineage>
</organism>
<evidence type="ECO:0000313" key="6">
    <source>
        <dbReference type="EMBL" id="WZL77089.1"/>
    </source>
</evidence>
<comment type="subcellular location">
    <subcellularLocation>
        <location evidence="1">Membrane</location>
        <topology evidence="1">Multi-pass membrane protein</topology>
    </subcellularLocation>
</comment>
<dbReference type="InterPro" id="IPR035906">
    <property type="entry name" value="MetI-like_sf"/>
</dbReference>
<evidence type="ECO:0008006" key="8">
    <source>
        <dbReference type="Google" id="ProtNLM"/>
    </source>
</evidence>
<keyword evidence="7" id="KW-1185">Reference proteome</keyword>